<keyword evidence="2" id="KW-0239">DNA-directed DNA polymerase</keyword>
<gene>
    <name evidence="4" type="ORF">SAMN06297280_0563</name>
</gene>
<dbReference type="GO" id="GO:0008408">
    <property type="term" value="F:3'-5' exonuclease activity"/>
    <property type="evidence" value="ECO:0007669"/>
    <property type="project" value="InterPro"/>
</dbReference>
<dbReference type="InterPro" id="IPR050238">
    <property type="entry name" value="DNA_Rep/Repair_Clamp_Loader"/>
</dbReference>
<keyword evidence="2" id="KW-0808">Transferase</keyword>
<dbReference type="GO" id="GO:0006261">
    <property type="term" value="P:DNA-templated DNA replication"/>
    <property type="evidence" value="ECO:0007669"/>
    <property type="project" value="TreeGrafter"/>
</dbReference>
<dbReference type="NCBIfam" id="TIGR00678">
    <property type="entry name" value="holB"/>
    <property type="match status" value="1"/>
</dbReference>
<dbReference type="EC" id="2.7.7.7" evidence="1"/>
<name>A0A285I5M7_9GAMM</name>
<dbReference type="AlphaFoldDB" id="A0A285I5M7"/>
<dbReference type="PANTHER" id="PTHR11669">
    <property type="entry name" value="REPLICATION FACTOR C / DNA POLYMERASE III GAMMA-TAU SUBUNIT"/>
    <property type="match status" value="1"/>
</dbReference>
<dbReference type="Pfam" id="PF13177">
    <property type="entry name" value="DNA_pol3_delta2"/>
    <property type="match status" value="1"/>
</dbReference>
<keyword evidence="5" id="KW-1185">Reference proteome</keyword>
<comment type="catalytic activity">
    <reaction evidence="3">
        <text>DNA(n) + a 2'-deoxyribonucleoside 5'-triphosphate = DNA(n+1) + diphosphate</text>
        <dbReference type="Rhea" id="RHEA:22508"/>
        <dbReference type="Rhea" id="RHEA-COMP:17339"/>
        <dbReference type="Rhea" id="RHEA-COMP:17340"/>
        <dbReference type="ChEBI" id="CHEBI:33019"/>
        <dbReference type="ChEBI" id="CHEBI:61560"/>
        <dbReference type="ChEBI" id="CHEBI:173112"/>
        <dbReference type="EC" id="2.7.7.7"/>
    </reaction>
</comment>
<organism evidence="4 5">
    <name type="scientific">Arsukibacterium tuosuense</name>
    <dbReference type="NCBI Taxonomy" id="1323745"/>
    <lineage>
        <taxon>Bacteria</taxon>
        <taxon>Pseudomonadati</taxon>
        <taxon>Pseudomonadota</taxon>
        <taxon>Gammaproteobacteria</taxon>
        <taxon>Chromatiales</taxon>
        <taxon>Chromatiaceae</taxon>
        <taxon>Arsukibacterium</taxon>
    </lineage>
</organism>
<evidence type="ECO:0000256" key="3">
    <source>
        <dbReference type="ARBA" id="ARBA00049244"/>
    </source>
</evidence>
<evidence type="ECO:0000313" key="5">
    <source>
        <dbReference type="Proteomes" id="UP000219353"/>
    </source>
</evidence>
<evidence type="ECO:0000256" key="1">
    <source>
        <dbReference type="ARBA" id="ARBA00012417"/>
    </source>
</evidence>
<evidence type="ECO:0000256" key="2">
    <source>
        <dbReference type="ARBA" id="ARBA00022932"/>
    </source>
</evidence>
<dbReference type="Proteomes" id="UP000219353">
    <property type="component" value="Unassembled WGS sequence"/>
</dbReference>
<evidence type="ECO:0000313" key="4">
    <source>
        <dbReference type="EMBL" id="SNY43295.1"/>
    </source>
</evidence>
<dbReference type="SUPFAM" id="SSF52540">
    <property type="entry name" value="P-loop containing nucleoside triphosphate hydrolases"/>
    <property type="match status" value="1"/>
</dbReference>
<dbReference type="OrthoDB" id="9811073at2"/>
<dbReference type="Gene3D" id="3.40.50.300">
    <property type="entry name" value="P-loop containing nucleotide triphosphate hydrolases"/>
    <property type="match status" value="1"/>
</dbReference>
<keyword evidence="2" id="KW-0548">Nucleotidyltransferase</keyword>
<dbReference type="InterPro" id="IPR027417">
    <property type="entry name" value="P-loop_NTPase"/>
</dbReference>
<dbReference type="RefSeq" id="WP_097109818.1">
    <property type="nucleotide sequence ID" value="NZ_OBEB01000001.1"/>
</dbReference>
<accession>A0A285I5M7</accession>
<dbReference type="GO" id="GO:0003887">
    <property type="term" value="F:DNA-directed DNA polymerase activity"/>
    <property type="evidence" value="ECO:0007669"/>
    <property type="project" value="UniProtKB-KW"/>
</dbReference>
<dbReference type="PANTHER" id="PTHR11669:SF8">
    <property type="entry name" value="DNA POLYMERASE III SUBUNIT DELTA"/>
    <property type="match status" value="1"/>
</dbReference>
<protein>
    <recommendedName>
        <fullName evidence="1">DNA-directed DNA polymerase</fullName>
        <ecNumber evidence="1">2.7.7.7</ecNumber>
    </recommendedName>
</protein>
<dbReference type="GO" id="GO:0009360">
    <property type="term" value="C:DNA polymerase III complex"/>
    <property type="evidence" value="ECO:0007669"/>
    <property type="project" value="TreeGrafter"/>
</dbReference>
<dbReference type="InterPro" id="IPR004622">
    <property type="entry name" value="DNA_pol_HolB"/>
</dbReference>
<sequence>MAELYPWLRPQFMQMQALISKEKLAHALVLSGAAGLGKSTMAVALAAALLCKNRQPAGACGECKSCLLRKAGNHADLLVLHSDSQHIGVDAIRQLNHFTHGAAQQHGYRVAIIPAADSMTEAAANALLKTLEEPPAGCFIVLVTSNYPQLAATIRSRCQQWPLTAGNSAELSQWLSQQTNKPPPAFLLEYCQGAPLKALSLLADGAADSLSASLRLLDEYFSGKLALSSVVKQLDGKAELSGMLGYYLRQRLAQPLEFLRQQAVLAVYQRWCRDATRIIGQNSALALTSLLTEIKSLLQHQEAKWKS</sequence>
<dbReference type="EMBL" id="OBEB01000001">
    <property type="protein sequence ID" value="SNY43295.1"/>
    <property type="molecule type" value="Genomic_DNA"/>
</dbReference>
<proteinExistence type="predicted"/>
<reference evidence="5" key="1">
    <citation type="submission" date="2017-09" db="EMBL/GenBank/DDBJ databases">
        <authorList>
            <person name="Varghese N."/>
            <person name="Submissions S."/>
        </authorList>
    </citation>
    <scope>NUCLEOTIDE SEQUENCE [LARGE SCALE GENOMIC DNA]</scope>
    <source>
        <strain evidence="5">CGMCC 1.12461</strain>
    </source>
</reference>